<proteinExistence type="predicted"/>
<organism evidence="2 3">
    <name type="scientific">Orchesella dallaii</name>
    <dbReference type="NCBI Taxonomy" id="48710"/>
    <lineage>
        <taxon>Eukaryota</taxon>
        <taxon>Metazoa</taxon>
        <taxon>Ecdysozoa</taxon>
        <taxon>Arthropoda</taxon>
        <taxon>Hexapoda</taxon>
        <taxon>Collembola</taxon>
        <taxon>Entomobryomorpha</taxon>
        <taxon>Entomobryoidea</taxon>
        <taxon>Orchesellidae</taxon>
        <taxon>Orchesellinae</taxon>
        <taxon>Orchesella</taxon>
    </lineage>
</organism>
<name>A0ABP1S0G8_9HEXA</name>
<evidence type="ECO:0000313" key="3">
    <source>
        <dbReference type="Proteomes" id="UP001642540"/>
    </source>
</evidence>
<feature type="compositionally biased region" description="Acidic residues" evidence="1">
    <location>
        <begin position="173"/>
        <end position="188"/>
    </location>
</feature>
<sequence>MARLHKALKGKAKKKVSHLMANPLNINKLLVTLEECFGRPEFVLDYLVEKAKCCDRVEPNKPETLVAFGDAVEALVTNICSYNKTDYMNNKQLTKELIDKLPGPLRSRWYEWRAEDDNRETNLVYFSNWIKLKVKAARLQITPKVSSSTDDEENAAHSRRTKRGPATLVADDASSEEDSPDESSDDVEPTWTPENEVGRTDDQLGGRKCWKVGWEKP</sequence>
<reference evidence="2 3" key="1">
    <citation type="submission" date="2024-08" db="EMBL/GenBank/DDBJ databases">
        <authorList>
            <person name="Cucini C."/>
            <person name="Frati F."/>
        </authorList>
    </citation>
    <scope>NUCLEOTIDE SEQUENCE [LARGE SCALE GENOMIC DNA]</scope>
</reference>
<feature type="compositionally biased region" description="Basic and acidic residues" evidence="1">
    <location>
        <begin position="196"/>
        <end position="205"/>
    </location>
</feature>
<dbReference type="EMBL" id="CAXLJM020000133">
    <property type="protein sequence ID" value="CAL8140057.1"/>
    <property type="molecule type" value="Genomic_DNA"/>
</dbReference>
<feature type="region of interest" description="Disordered" evidence="1">
    <location>
        <begin position="144"/>
        <end position="217"/>
    </location>
</feature>
<comment type="caution">
    <text evidence="2">The sequence shown here is derived from an EMBL/GenBank/DDBJ whole genome shotgun (WGS) entry which is preliminary data.</text>
</comment>
<dbReference type="PANTHER" id="PTHR47331">
    <property type="entry name" value="PHD-TYPE DOMAIN-CONTAINING PROTEIN"/>
    <property type="match status" value="1"/>
</dbReference>
<protein>
    <submittedName>
        <fullName evidence="2">Uncharacterized protein</fullName>
    </submittedName>
</protein>
<accession>A0ABP1S0G8</accession>
<evidence type="ECO:0000313" key="2">
    <source>
        <dbReference type="EMBL" id="CAL8140057.1"/>
    </source>
</evidence>
<evidence type="ECO:0000256" key="1">
    <source>
        <dbReference type="SAM" id="MobiDB-lite"/>
    </source>
</evidence>
<gene>
    <name evidence="2" type="ORF">ODALV1_LOCUS28120</name>
</gene>
<dbReference type="Proteomes" id="UP001642540">
    <property type="component" value="Unassembled WGS sequence"/>
</dbReference>
<keyword evidence="3" id="KW-1185">Reference proteome</keyword>